<evidence type="ECO:0000256" key="1">
    <source>
        <dbReference type="SAM" id="MobiDB-lite"/>
    </source>
</evidence>
<dbReference type="EMBL" id="EF364111">
    <property type="protein sequence ID" value="ABV26727.1"/>
    <property type="molecule type" value="Genomic_DNA"/>
</dbReference>
<feature type="non-terminal residue" evidence="2">
    <location>
        <position position="347"/>
    </location>
</feature>
<accession>A8QX05</accession>
<reference evidence="2" key="1">
    <citation type="submission" date="2007-01" db="EMBL/GenBank/DDBJ databases">
        <authorList>
            <person name="Lee J.-S."/>
            <person name="Pape G."/>
            <person name="Hai T."/>
        </authorList>
    </citation>
    <scope>NUCLEOTIDE SEQUENCE</scope>
    <source>
        <strain evidence="2">SN223/29</strain>
    </source>
</reference>
<dbReference type="AlphaFoldDB" id="A8QX05"/>
<feature type="compositionally biased region" description="Basic residues" evidence="1">
    <location>
        <begin position="1"/>
        <end position="12"/>
    </location>
</feature>
<evidence type="ECO:0000313" key="2">
    <source>
        <dbReference type="EMBL" id="ABV26727.1"/>
    </source>
</evidence>
<name>A8QX05_9ACTN</name>
<organism evidence="2">
    <name type="scientific">Actinoplanes sp. SN223/29</name>
    <dbReference type="NCBI Taxonomy" id="442459"/>
    <lineage>
        <taxon>Bacteria</taxon>
        <taxon>Bacillati</taxon>
        <taxon>Actinomycetota</taxon>
        <taxon>Actinomycetes</taxon>
        <taxon>Micromonosporales</taxon>
        <taxon>Micromonosporaceae</taxon>
        <taxon>Actinoplanes</taxon>
    </lineage>
</organism>
<reference evidence="2" key="2">
    <citation type="journal article" date="2008" name="Appl. Microbiol. Biotechnol.">
        <title>Three trehalose synthetic pathways in the acarbose-producing Actinoplanes sp. SN223/29 and evidence for the TreY role in biosynthesis of component C.</title>
        <authorList>
            <person name="Lee J.S."/>
            <person name="Hai T."/>
            <person name="Pape H."/>
            <person name="Kim T.J."/>
            <person name="Suh J.W."/>
        </authorList>
    </citation>
    <scope>NUCLEOTIDE SEQUENCE</scope>
    <source>
        <strain evidence="2">SN223/29</strain>
    </source>
</reference>
<feature type="region of interest" description="Disordered" evidence="1">
    <location>
        <begin position="1"/>
        <end position="80"/>
    </location>
</feature>
<feature type="region of interest" description="Disordered" evidence="1">
    <location>
        <begin position="225"/>
        <end position="259"/>
    </location>
</feature>
<sequence>MAGQRRSRRVGLGHRERPAHPTRTRPAVRRRTGTHATRGVGLTRSDRDARHGHQSPALHPCVGIRAPRSGPVPPPGDVHPRRRTAPWRWRIGDVVIERELAMRPGLAVIHRVLSAPGPVTLTVAAMCTWRAAATSRRADGPGLRIEPAADGVVIEDAYRLAGTGWQAAGQWHLGARTGEQIEDLWLAGTFGKQVGPGETWRSRPGPAIRRYPPAPPVVLAAARNRPIGWSPRPRRRGTREPWPWRPTPSSSTARSGRRLPVVGRPAPLAAYEGLFLDTGRADEGRELLTALVEQPSGGVDFPLWLVHAIDRHVTRTGDSDLARASAVPLGRLLRQSLAASPGMRLDP</sequence>
<feature type="compositionally biased region" description="Basic residues" evidence="1">
    <location>
        <begin position="20"/>
        <end position="33"/>
    </location>
</feature>
<proteinExistence type="predicted"/>
<protein>
    <submittedName>
        <fullName evidence="2">Uncharacterized protein</fullName>
    </submittedName>
</protein>